<dbReference type="RefSeq" id="WP_137020940.1">
    <property type="nucleotide sequence ID" value="NZ_SZNS01000188.1"/>
</dbReference>
<dbReference type="EMBL" id="SZNT01000393">
    <property type="protein sequence ID" value="TKH08270.1"/>
    <property type="molecule type" value="Genomic_DNA"/>
</dbReference>
<comment type="caution">
    <text evidence="1">The sequence shown here is derived from an EMBL/GenBank/DDBJ whole genome shotgun (WGS) entry which is preliminary data.</text>
</comment>
<name>A0A9X8ZE02_9BACI</name>
<evidence type="ECO:0000313" key="1">
    <source>
        <dbReference type="EMBL" id="TKH08270.1"/>
    </source>
</evidence>
<proteinExistence type="predicted"/>
<protein>
    <submittedName>
        <fullName evidence="1">Uncharacterized protein</fullName>
    </submittedName>
</protein>
<reference evidence="1 2" key="1">
    <citation type="journal article" date="2019" name="Environ. Microbiol.">
        <title>An active ?-lactamase is a part of an orchestrated cell wall stress resistance network of Bacillus subtilis and related rhizosphere species.</title>
        <authorList>
            <person name="Bucher T."/>
            <person name="Keren-Paz A."/>
            <person name="Hausser J."/>
            <person name="Olender T."/>
            <person name="Cytryn E."/>
            <person name="Kolodkin-Gal I."/>
        </authorList>
    </citation>
    <scope>NUCLEOTIDE SEQUENCE [LARGE SCALE GENOMIC DNA]</scope>
    <source>
        <strain evidence="1 2">I4</strain>
    </source>
</reference>
<gene>
    <name evidence="1" type="ORF">FC678_20765</name>
</gene>
<sequence length="169" mass="19737">MVCTMKGALTISNFNTLEDEGQYIRLLKELKQVEPEDEEFEENANYLVEKIIAAFDSERIEDVYHYVEIKVRTEREQQTILSTLDGLGIIPVENITSNFLPYKLEKDMTIDMEEVKAFFNSATTESKMAFFRDVQFTYLIANEIALKELVIHEMIKLGLQDEVDRLYVF</sequence>
<evidence type="ECO:0000313" key="2">
    <source>
        <dbReference type="Proteomes" id="UP000309170"/>
    </source>
</evidence>
<organism evidence="1 2">
    <name type="scientific">Peribacillus simplex</name>
    <dbReference type="NCBI Taxonomy" id="1478"/>
    <lineage>
        <taxon>Bacteria</taxon>
        <taxon>Bacillati</taxon>
        <taxon>Bacillota</taxon>
        <taxon>Bacilli</taxon>
        <taxon>Bacillales</taxon>
        <taxon>Bacillaceae</taxon>
        <taxon>Peribacillus</taxon>
    </lineage>
</organism>
<dbReference type="OrthoDB" id="264488at2"/>
<accession>A0A9X8ZE02</accession>
<dbReference type="Proteomes" id="UP000309170">
    <property type="component" value="Unassembled WGS sequence"/>
</dbReference>
<dbReference type="AlphaFoldDB" id="A0A9X8ZE02"/>